<comment type="function">
    <text evidence="11">DNA polymerase III is a complex, multichain enzyme responsible for most of the replicative synthesis in bacteria. This DNA polymerase also exhibits 3' to 5' exonuclease activity.</text>
</comment>
<organism evidence="14">
    <name type="scientific">Candidatus Kentrum eta</name>
    <dbReference type="NCBI Taxonomy" id="2126337"/>
    <lineage>
        <taxon>Bacteria</taxon>
        <taxon>Pseudomonadati</taxon>
        <taxon>Pseudomonadota</taxon>
        <taxon>Gammaproteobacteria</taxon>
        <taxon>Candidatus Kentrum</taxon>
    </lineage>
</organism>
<dbReference type="SUPFAM" id="SSF52540">
    <property type="entry name" value="P-loop containing nucleoside triphosphate hydrolases"/>
    <property type="match status" value="1"/>
</dbReference>
<keyword evidence="9 11" id="KW-0239">DNA-directed DNA polymerase</keyword>
<keyword evidence="4 11" id="KW-0235">DNA replication</keyword>
<evidence type="ECO:0000313" key="16">
    <source>
        <dbReference type="EMBL" id="VFJ95503.1"/>
    </source>
</evidence>
<dbReference type="InterPro" id="IPR008921">
    <property type="entry name" value="DNA_pol3_clamp-load_cplx_C"/>
</dbReference>
<dbReference type="EC" id="2.7.7.7" evidence="11"/>
<evidence type="ECO:0000256" key="2">
    <source>
        <dbReference type="ARBA" id="ARBA00022679"/>
    </source>
</evidence>
<evidence type="ECO:0000256" key="9">
    <source>
        <dbReference type="ARBA" id="ARBA00022932"/>
    </source>
</evidence>
<dbReference type="InterPro" id="IPR045085">
    <property type="entry name" value="HLD_clamp_pol_III_gamma_tau"/>
</dbReference>
<comment type="similarity">
    <text evidence="1 11">Belongs to the DnaX/STICHEL family.</text>
</comment>
<dbReference type="Gene3D" id="3.40.50.300">
    <property type="entry name" value="P-loop containing nucleotide triphosphate hydrolases"/>
    <property type="match status" value="1"/>
</dbReference>
<keyword evidence="6 11" id="KW-0547">Nucleotide-binding</keyword>
<dbReference type="InterPro" id="IPR012763">
    <property type="entry name" value="DNA_pol_III_sug/sutau_N"/>
</dbReference>
<dbReference type="EMBL" id="CAADFJ010000002">
    <property type="protein sequence ID" value="VFJ95503.1"/>
    <property type="molecule type" value="Genomic_DNA"/>
</dbReference>
<feature type="compositionally biased region" description="Gly residues" evidence="12">
    <location>
        <begin position="384"/>
        <end position="401"/>
    </location>
</feature>
<feature type="region of interest" description="Disordered" evidence="12">
    <location>
        <begin position="380"/>
        <end position="518"/>
    </location>
</feature>
<gene>
    <name evidence="11" type="primary">dnaX</name>
    <name evidence="14" type="ORF">BECKH772A_GA0070896_1000152</name>
    <name evidence="15" type="ORF">BECKH772B_GA0070898_1000144</name>
    <name evidence="16" type="ORF">BECKH772C_GA0070978_1000252</name>
</gene>
<accession>A0A450U5H6</accession>
<evidence type="ECO:0000313" key="15">
    <source>
        <dbReference type="EMBL" id="VFJ88281.1"/>
    </source>
</evidence>
<evidence type="ECO:0000256" key="7">
    <source>
        <dbReference type="ARBA" id="ARBA00022833"/>
    </source>
</evidence>
<comment type="catalytic activity">
    <reaction evidence="10 11">
        <text>DNA(n) + a 2'-deoxyribonucleoside 5'-triphosphate = DNA(n+1) + diphosphate</text>
        <dbReference type="Rhea" id="RHEA:22508"/>
        <dbReference type="Rhea" id="RHEA-COMP:17339"/>
        <dbReference type="Rhea" id="RHEA-COMP:17340"/>
        <dbReference type="ChEBI" id="CHEBI:33019"/>
        <dbReference type="ChEBI" id="CHEBI:61560"/>
        <dbReference type="ChEBI" id="CHEBI:173112"/>
        <dbReference type="EC" id="2.7.7.7"/>
    </reaction>
</comment>
<evidence type="ECO:0000256" key="8">
    <source>
        <dbReference type="ARBA" id="ARBA00022840"/>
    </source>
</evidence>
<reference evidence="14" key="1">
    <citation type="submission" date="2019-02" db="EMBL/GenBank/DDBJ databases">
        <authorList>
            <person name="Gruber-Vodicka R. H."/>
            <person name="Seah K. B. B."/>
        </authorList>
    </citation>
    <scope>NUCLEOTIDE SEQUENCE</scope>
    <source>
        <strain evidence="16">BECK_SA2B12</strain>
        <strain evidence="14">BECK_SA2B15</strain>
        <strain evidence="15">BECK_SA2B20</strain>
    </source>
</reference>
<dbReference type="Pfam" id="PF12169">
    <property type="entry name" value="DNA_pol3_gamma3"/>
    <property type="match status" value="1"/>
</dbReference>
<sequence length="653" mass="69995">MGESPDSRAVDREKIGMSYQALARKWRPRDFSRMVGQRHVVRALMNGLDKDTLHHAFLFTGTRGVGKTTVARILAKCLNCEEGVSSTPCGVCTACRELDEGRFVDLIEVDAASKARVEETRELMDNVQFMPTQGRYKVYLMDEVHMFSGHSFNALLKTLEEPPPHVKFLLATTDPRKLPVTVVSRCLRFNLKRLPVEEIAGQLDRILQEEGIVPEPGVTRLLAVAADGSMRDGLSLLDQTIAYCGGALGISDVKMMLGTVDRGHIHGLLTALAAREGDALMAGVAAMAGEVTDFDDALCELLRVLQRVAMIQVVPGAVGEADPDDERARTLAGAMSPEDVQLYYQIALMGRRDLPFSPDPRTGFEMIVLRMLAFRPVTATAPGPTGGGRAPKASEGGGAAGSVGDSGDRGPIAPHAPAPHPPGRRSPEQTTAATGRFPGEPLPRESAFGDPASDGGTVASEAAVGGAGALEGRFEEPPPDDWMPDGAMLDETAARGAPGGRSHESPPRDPASGKGAVAGNTAVRGTLAASPENWHRIVAGLELTGVTKELAVNCALMEREGDRVHLRIDPAHAQLLGADRKDKLENALRAYWGDETRLTIEVLAPDAETPAAIRERRRDERHQGAVRAIDEDPTVQALCATFDARIEKVTINE</sequence>
<keyword evidence="2 11" id="KW-0808">Transferase</keyword>
<feature type="domain" description="AAA+ ATPase" evidence="13">
    <location>
        <begin position="53"/>
        <end position="204"/>
    </location>
</feature>
<dbReference type="FunFam" id="1.20.272.10:FF:000003">
    <property type="entry name" value="DNA polymerase III subunit gamma/tau"/>
    <property type="match status" value="1"/>
</dbReference>
<evidence type="ECO:0000256" key="11">
    <source>
        <dbReference type="RuleBase" id="RU364063"/>
    </source>
</evidence>
<keyword evidence="5" id="KW-0479">Metal-binding</keyword>
<evidence type="ECO:0000313" key="14">
    <source>
        <dbReference type="EMBL" id="VFJ86408.1"/>
    </source>
</evidence>
<dbReference type="PANTHER" id="PTHR11669:SF0">
    <property type="entry name" value="PROTEIN STICHEL-LIKE 2"/>
    <property type="match status" value="1"/>
</dbReference>
<dbReference type="SUPFAM" id="SSF48019">
    <property type="entry name" value="post-AAA+ oligomerization domain-like"/>
    <property type="match status" value="1"/>
</dbReference>
<dbReference type="SMART" id="SM00382">
    <property type="entry name" value="AAA"/>
    <property type="match status" value="1"/>
</dbReference>
<keyword evidence="8 11" id="KW-0067">ATP-binding</keyword>
<dbReference type="EMBL" id="CAADFG010000001">
    <property type="protein sequence ID" value="VFJ86408.1"/>
    <property type="molecule type" value="Genomic_DNA"/>
</dbReference>
<dbReference type="InterPro" id="IPR050238">
    <property type="entry name" value="DNA_Rep/Repair_Clamp_Loader"/>
</dbReference>
<dbReference type="InterPro" id="IPR021029">
    <property type="entry name" value="DNA_pol_III_tau_dom-5"/>
</dbReference>
<dbReference type="PANTHER" id="PTHR11669">
    <property type="entry name" value="REPLICATION FACTOR C / DNA POLYMERASE III GAMMA-TAU SUBUNIT"/>
    <property type="match status" value="1"/>
</dbReference>
<keyword evidence="7" id="KW-0862">Zinc</keyword>
<comment type="subunit">
    <text evidence="11">DNA polymerase III contains a core (composed of alpha, epsilon and theta chains) that associates with a tau subunit. This core dimerizes to form the POLIII' complex. PolIII' associates with the gamma complex (composed of gamma, delta, delta', psi and chi chains) and with the beta chain to form the complete DNA polymerase III complex.</text>
</comment>
<protein>
    <recommendedName>
        <fullName evidence="11">DNA polymerase III subunit gamma/tau</fullName>
        <ecNumber evidence="11">2.7.7.7</ecNumber>
    </recommendedName>
</protein>
<dbReference type="GO" id="GO:0006261">
    <property type="term" value="P:DNA-templated DNA replication"/>
    <property type="evidence" value="ECO:0007669"/>
    <property type="project" value="TreeGrafter"/>
</dbReference>
<evidence type="ECO:0000256" key="10">
    <source>
        <dbReference type="ARBA" id="ARBA00049244"/>
    </source>
</evidence>
<dbReference type="InterPro" id="IPR001270">
    <property type="entry name" value="ClpA/B"/>
</dbReference>
<dbReference type="InterPro" id="IPR038249">
    <property type="entry name" value="PolIII_tau_V_sf"/>
</dbReference>
<dbReference type="CDD" id="cd00009">
    <property type="entry name" value="AAA"/>
    <property type="match status" value="1"/>
</dbReference>
<dbReference type="Pfam" id="PF13177">
    <property type="entry name" value="DNA_pol3_delta2"/>
    <property type="match status" value="1"/>
</dbReference>
<name>A0A450U5H6_9GAMM</name>
<evidence type="ECO:0000256" key="3">
    <source>
        <dbReference type="ARBA" id="ARBA00022695"/>
    </source>
</evidence>
<proteinExistence type="inferred from homology"/>
<dbReference type="Gene3D" id="1.20.272.10">
    <property type="match status" value="1"/>
</dbReference>
<evidence type="ECO:0000256" key="12">
    <source>
        <dbReference type="SAM" id="MobiDB-lite"/>
    </source>
</evidence>
<dbReference type="InterPro" id="IPR022754">
    <property type="entry name" value="DNA_pol_III_gamma-3"/>
</dbReference>
<dbReference type="FunFam" id="3.40.50.300:FF:000014">
    <property type="entry name" value="DNA polymerase III subunit gamma/tau"/>
    <property type="match status" value="1"/>
</dbReference>
<dbReference type="GO" id="GO:0003887">
    <property type="term" value="F:DNA-directed DNA polymerase activity"/>
    <property type="evidence" value="ECO:0007669"/>
    <property type="project" value="UniProtKB-KW"/>
</dbReference>
<dbReference type="Pfam" id="PF22608">
    <property type="entry name" value="DNAX_ATPase_lid"/>
    <property type="match status" value="1"/>
</dbReference>
<dbReference type="GO" id="GO:0046872">
    <property type="term" value="F:metal ion binding"/>
    <property type="evidence" value="ECO:0007669"/>
    <property type="project" value="UniProtKB-KW"/>
</dbReference>
<dbReference type="CDD" id="cd18137">
    <property type="entry name" value="HLD_clamp_pol_III_gamma_tau"/>
    <property type="match status" value="1"/>
</dbReference>
<dbReference type="Gene3D" id="3.30.300.150">
    <property type="entry name" value="DNA polymerase III, tau subunit, domain V"/>
    <property type="match status" value="1"/>
</dbReference>
<dbReference type="EMBL" id="CAADFI010000001">
    <property type="protein sequence ID" value="VFJ88281.1"/>
    <property type="molecule type" value="Genomic_DNA"/>
</dbReference>
<dbReference type="AlphaFoldDB" id="A0A450U5H6"/>
<dbReference type="Pfam" id="PF12170">
    <property type="entry name" value="DNA_pol3_tau_5"/>
    <property type="match status" value="1"/>
</dbReference>
<evidence type="ECO:0000256" key="6">
    <source>
        <dbReference type="ARBA" id="ARBA00022741"/>
    </source>
</evidence>
<evidence type="ECO:0000256" key="5">
    <source>
        <dbReference type="ARBA" id="ARBA00022723"/>
    </source>
</evidence>
<dbReference type="GO" id="GO:0005524">
    <property type="term" value="F:ATP binding"/>
    <property type="evidence" value="ECO:0007669"/>
    <property type="project" value="UniProtKB-KW"/>
</dbReference>
<dbReference type="FunFam" id="1.10.8.60:FF:000013">
    <property type="entry name" value="DNA polymerase III subunit gamma/tau"/>
    <property type="match status" value="1"/>
</dbReference>
<evidence type="ECO:0000259" key="13">
    <source>
        <dbReference type="SMART" id="SM00382"/>
    </source>
</evidence>
<dbReference type="PRINTS" id="PR00300">
    <property type="entry name" value="CLPPROTEASEA"/>
</dbReference>
<feature type="compositionally biased region" description="Low complexity" evidence="12">
    <location>
        <begin position="455"/>
        <end position="464"/>
    </location>
</feature>
<dbReference type="InterPro" id="IPR027417">
    <property type="entry name" value="P-loop_NTPase"/>
</dbReference>
<keyword evidence="3 11" id="KW-0548">Nucleotidyltransferase</keyword>
<dbReference type="NCBIfam" id="NF005942">
    <property type="entry name" value="PRK07994.1"/>
    <property type="match status" value="1"/>
</dbReference>
<feature type="compositionally biased region" description="Low complexity" evidence="12">
    <location>
        <begin position="402"/>
        <end position="413"/>
    </location>
</feature>
<dbReference type="GO" id="GO:0009360">
    <property type="term" value="C:DNA polymerase III complex"/>
    <property type="evidence" value="ECO:0007669"/>
    <property type="project" value="InterPro"/>
</dbReference>
<dbReference type="NCBIfam" id="TIGR02397">
    <property type="entry name" value="dnaX_nterm"/>
    <property type="match status" value="1"/>
</dbReference>
<dbReference type="Gene3D" id="1.10.8.60">
    <property type="match status" value="1"/>
</dbReference>
<evidence type="ECO:0000256" key="4">
    <source>
        <dbReference type="ARBA" id="ARBA00022705"/>
    </source>
</evidence>
<evidence type="ECO:0000256" key="1">
    <source>
        <dbReference type="ARBA" id="ARBA00006360"/>
    </source>
</evidence>
<dbReference type="GO" id="GO:0003677">
    <property type="term" value="F:DNA binding"/>
    <property type="evidence" value="ECO:0007669"/>
    <property type="project" value="InterPro"/>
</dbReference>
<dbReference type="InterPro" id="IPR003593">
    <property type="entry name" value="AAA+_ATPase"/>
</dbReference>